<dbReference type="OrthoDB" id="3678908at2"/>
<dbReference type="InterPro" id="IPR024520">
    <property type="entry name" value="DUF3558"/>
</dbReference>
<organism evidence="3 4">
    <name type="scientific">Actinophytocola oryzae</name>
    <dbReference type="NCBI Taxonomy" id="502181"/>
    <lineage>
        <taxon>Bacteria</taxon>
        <taxon>Bacillati</taxon>
        <taxon>Actinomycetota</taxon>
        <taxon>Actinomycetes</taxon>
        <taxon>Pseudonocardiales</taxon>
        <taxon>Pseudonocardiaceae</taxon>
    </lineage>
</organism>
<accession>A0A4V6Q6R0</accession>
<dbReference type="Pfam" id="PF12079">
    <property type="entry name" value="DUF3558"/>
    <property type="match status" value="1"/>
</dbReference>
<keyword evidence="2" id="KW-0732">Signal</keyword>
<keyword evidence="4" id="KW-1185">Reference proteome</keyword>
<name>A0A4V6Q6R0_9PSEU</name>
<dbReference type="AlphaFoldDB" id="A0A4V6Q6R0"/>
<dbReference type="PROSITE" id="PS51257">
    <property type="entry name" value="PROKAR_LIPOPROTEIN"/>
    <property type="match status" value="1"/>
</dbReference>
<feature type="signal peptide" evidence="2">
    <location>
        <begin position="1"/>
        <end position="19"/>
    </location>
</feature>
<feature type="region of interest" description="Disordered" evidence="1">
    <location>
        <begin position="25"/>
        <end position="72"/>
    </location>
</feature>
<evidence type="ECO:0000313" key="3">
    <source>
        <dbReference type="EMBL" id="TDV47841.1"/>
    </source>
</evidence>
<dbReference type="Proteomes" id="UP000294927">
    <property type="component" value="Unassembled WGS sequence"/>
</dbReference>
<sequence>MQIRPLVAVASLLALAVVAGCTTTSKGDPLPIPSTEKTASDSAPPSSDNGDEELPFAGAPKVENPLDTSRYERDPCRSLTADQAESLNLPRVGTIDDKIPLSIGCVWLNEETRGKVRIVFIVDDPRGLSPEYDANNRGEYELFEELPDIEGYPAIVRGIDDRAKGNCVVIVGVADDMAFATELSLSTANVGQKDPCKTASDIAGMALQTMKGA</sequence>
<feature type="chain" id="PRO_5038729988" evidence="2">
    <location>
        <begin position="20"/>
        <end position="213"/>
    </location>
</feature>
<feature type="compositionally biased region" description="Polar residues" evidence="1">
    <location>
        <begin position="35"/>
        <end position="48"/>
    </location>
</feature>
<reference evidence="3 4" key="1">
    <citation type="submission" date="2019-03" db="EMBL/GenBank/DDBJ databases">
        <title>Genomic Encyclopedia of Archaeal and Bacterial Type Strains, Phase II (KMG-II): from individual species to whole genera.</title>
        <authorList>
            <person name="Goeker M."/>
        </authorList>
    </citation>
    <scope>NUCLEOTIDE SEQUENCE [LARGE SCALE GENOMIC DNA]</scope>
    <source>
        <strain evidence="3 4">DSM 45499</strain>
    </source>
</reference>
<proteinExistence type="predicted"/>
<evidence type="ECO:0000256" key="2">
    <source>
        <dbReference type="SAM" id="SignalP"/>
    </source>
</evidence>
<evidence type="ECO:0000256" key="1">
    <source>
        <dbReference type="SAM" id="MobiDB-lite"/>
    </source>
</evidence>
<gene>
    <name evidence="3" type="ORF">CLV71_10976</name>
</gene>
<evidence type="ECO:0000313" key="4">
    <source>
        <dbReference type="Proteomes" id="UP000294927"/>
    </source>
</evidence>
<comment type="caution">
    <text evidence="3">The sequence shown here is derived from an EMBL/GenBank/DDBJ whole genome shotgun (WGS) entry which is preliminary data.</text>
</comment>
<dbReference type="EMBL" id="SOCP01000009">
    <property type="protein sequence ID" value="TDV47841.1"/>
    <property type="molecule type" value="Genomic_DNA"/>
</dbReference>
<protein>
    <submittedName>
        <fullName evidence="3">Uncharacterized protein DUF3558</fullName>
    </submittedName>
</protein>